<evidence type="ECO:0000313" key="2">
    <source>
        <dbReference type="Proteomes" id="UP000763088"/>
    </source>
</evidence>
<reference evidence="1" key="1">
    <citation type="submission" date="2019-04" db="EMBL/GenBank/DDBJ databases">
        <title>Evolution of Biomass-Degrading Anaerobic Consortia Revealed by Metagenomics.</title>
        <authorList>
            <person name="Peng X."/>
        </authorList>
    </citation>
    <scope>NUCLEOTIDE SEQUENCE</scope>
    <source>
        <strain evidence="1">SIG141</strain>
    </source>
</reference>
<dbReference type="Proteomes" id="UP000763088">
    <property type="component" value="Unassembled WGS sequence"/>
</dbReference>
<evidence type="ECO:0000313" key="1">
    <source>
        <dbReference type="EMBL" id="MBE6266496.1"/>
    </source>
</evidence>
<name>A0A928GHT9_XYLRU</name>
<protein>
    <submittedName>
        <fullName evidence="1">Uncharacterized protein</fullName>
    </submittedName>
</protein>
<sequence>MRKIVPQDEIPREVWLKRFIESYRRSNMQMEMLSDYTKSLEQAFQHLLQENHDLKKKNALIRDYMKHLNETGDKEFELKLENRQLKTALNRSNQLLKSAGITSEGLYSDYKTAIRGQYYYIHYLKTVLHLNRVDYKKKLSFNTLEFDNIDKLIDEAVNESSSKM</sequence>
<proteinExistence type="predicted"/>
<dbReference type="AlphaFoldDB" id="A0A928GHT9"/>
<organism evidence="1 2">
    <name type="scientific">Xylanibacter ruminicola</name>
    <name type="common">Prevotella ruminicola</name>
    <dbReference type="NCBI Taxonomy" id="839"/>
    <lineage>
        <taxon>Bacteria</taxon>
        <taxon>Pseudomonadati</taxon>
        <taxon>Bacteroidota</taxon>
        <taxon>Bacteroidia</taxon>
        <taxon>Bacteroidales</taxon>
        <taxon>Prevotellaceae</taxon>
        <taxon>Xylanibacter</taxon>
    </lineage>
</organism>
<dbReference type="EMBL" id="SUYD01000010">
    <property type="protein sequence ID" value="MBE6266496.1"/>
    <property type="molecule type" value="Genomic_DNA"/>
</dbReference>
<comment type="caution">
    <text evidence="1">The sequence shown here is derived from an EMBL/GenBank/DDBJ whole genome shotgun (WGS) entry which is preliminary data.</text>
</comment>
<accession>A0A928GHT9</accession>
<gene>
    <name evidence="1" type="ORF">E7102_08510</name>
</gene>